<accession>A0A069RHM2</accession>
<sequence length="66" mass="7199">MNDEKTKMMKSIESISDITHESVASTEEVSASAQQQLAGINKVSVMANELKASAKTLKDEVVKFKI</sequence>
<reference evidence="1 2" key="1">
    <citation type="submission" date="2014-03" db="EMBL/GenBank/DDBJ databases">
        <title>Genome sequence of Clostridium litorale W6, DSM 5388.</title>
        <authorList>
            <person name="Poehlein A."/>
            <person name="Jagirdar A."/>
            <person name="Khonsari B."/>
            <person name="Chibani C.M."/>
            <person name="Gutierrez Gutierrez D.A."/>
            <person name="Davydova E."/>
            <person name="Alghaithi H.S."/>
            <person name="Nair K.P."/>
            <person name="Dhamotharan K."/>
            <person name="Chandran L."/>
            <person name="G W."/>
            <person name="Daniel R."/>
        </authorList>
    </citation>
    <scope>NUCLEOTIDE SEQUENCE [LARGE SCALE GENOMIC DNA]</scope>
    <source>
        <strain evidence="1 2">W6</strain>
    </source>
</reference>
<evidence type="ECO:0000313" key="1">
    <source>
        <dbReference type="EMBL" id="KDR96529.1"/>
    </source>
</evidence>
<keyword evidence="2" id="KW-1185">Reference proteome</keyword>
<organism evidence="1 2">
    <name type="scientific">Peptoclostridium litorale DSM 5388</name>
    <dbReference type="NCBI Taxonomy" id="1121324"/>
    <lineage>
        <taxon>Bacteria</taxon>
        <taxon>Bacillati</taxon>
        <taxon>Bacillota</taxon>
        <taxon>Clostridia</taxon>
        <taxon>Peptostreptococcales</taxon>
        <taxon>Peptoclostridiaceae</taxon>
        <taxon>Peptoclostridium</taxon>
    </lineage>
</organism>
<name>A0A069RHM2_PEPLI</name>
<dbReference type="RefSeq" id="WP_038261019.1">
    <property type="nucleotide sequence ID" value="NZ_FSRH01000001.1"/>
</dbReference>
<evidence type="ECO:0000313" key="2">
    <source>
        <dbReference type="Proteomes" id="UP000027946"/>
    </source>
</evidence>
<gene>
    <name evidence="1" type="ORF">CLIT_2c01350</name>
</gene>
<dbReference type="Gene3D" id="1.10.287.950">
    <property type="entry name" value="Methyl-accepting chemotaxis protein"/>
    <property type="match status" value="1"/>
</dbReference>
<proteinExistence type="predicted"/>
<dbReference type="Proteomes" id="UP000027946">
    <property type="component" value="Unassembled WGS sequence"/>
</dbReference>
<protein>
    <recommendedName>
        <fullName evidence="3">Methyl-accepting chemotaxis protein</fullName>
    </recommendedName>
</protein>
<dbReference type="EMBL" id="JJMM01000002">
    <property type="protein sequence ID" value="KDR96529.1"/>
    <property type="molecule type" value="Genomic_DNA"/>
</dbReference>
<dbReference type="SUPFAM" id="SSF58104">
    <property type="entry name" value="Methyl-accepting chemotaxis protein (MCP) signaling domain"/>
    <property type="match status" value="1"/>
</dbReference>
<comment type="caution">
    <text evidence="1">The sequence shown here is derived from an EMBL/GenBank/DDBJ whole genome shotgun (WGS) entry which is preliminary data.</text>
</comment>
<dbReference type="AlphaFoldDB" id="A0A069RHM2"/>
<evidence type="ECO:0008006" key="3">
    <source>
        <dbReference type="Google" id="ProtNLM"/>
    </source>
</evidence>